<dbReference type="STRING" id="419481.SAMN05216233_12094"/>
<evidence type="ECO:0000313" key="1">
    <source>
        <dbReference type="EMBL" id="SCY76551.1"/>
    </source>
</evidence>
<dbReference type="AlphaFoldDB" id="A0A1G5ILB4"/>
<dbReference type="RefSeq" id="WP_092213977.1">
    <property type="nucleotide sequence ID" value="NZ_FMUX01000020.1"/>
</dbReference>
<sequence>MKQIVRLALFALIFSGLWGCAMRHVEYGDTGVISTKNPQITLSNNAPDLKFIYHDTQVYPFHDLNGEQPVPGKVEFTIFAEEENDQIKRILLLCFPQSRELLFINNAFSTVKDKLDYEILDIAGKKCANAVFFLTPEDLAFYRHEEKSLGRQTFMVYGISRSDGPPYGHSWILLYMEPFSLMSPGKGPAPSWHKSDNDWVEAFKRRAESTFSISFSDNAGAE</sequence>
<organism evidence="1 2">
    <name type="scientific">Desulfoluna spongiiphila</name>
    <dbReference type="NCBI Taxonomy" id="419481"/>
    <lineage>
        <taxon>Bacteria</taxon>
        <taxon>Pseudomonadati</taxon>
        <taxon>Thermodesulfobacteriota</taxon>
        <taxon>Desulfobacteria</taxon>
        <taxon>Desulfobacterales</taxon>
        <taxon>Desulfolunaceae</taxon>
        <taxon>Desulfoluna</taxon>
    </lineage>
</organism>
<dbReference type="Proteomes" id="UP000198870">
    <property type="component" value="Unassembled WGS sequence"/>
</dbReference>
<name>A0A1G5ILB4_9BACT</name>
<evidence type="ECO:0000313" key="2">
    <source>
        <dbReference type="Proteomes" id="UP000198870"/>
    </source>
</evidence>
<reference evidence="1 2" key="1">
    <citation type="submission" date="2016-10" db="EMBL/GenBank/DDBJ databases">
        <authorList>
            <person name="de Groot N.N."/>
        </authorList>
    </citation>
    <scope>NUCLEOTIDE SEQUENCE [LARGE SCALE GENOMIC DNA]</scope>
    <source>
        <strain evidence="1 2">AA1</strain>
    </source>
</reference>
<dbReference type="EMBL" id="FMUX01000020">
    <property type="protein sequence ID" value="SCY76551.1"/>
    <property type="molecule type" value="Genomic_DNA"/>
</dbReference>
<protein>
    <submittedName>
        <fullName evidence="1">Uncharacterized protein</fullName>
    </submittedName>
</protein>
<proteinExistence type="predicted"/>
<accession>A0A1G5ILB4</accession>
<gene>
    <name evidence="1" type="ORF">SAMN05216233_12094</name>
</gene>
<keyword evidence="2" id="KW-1185">Reference proteome</keyword>